<dbReference type="Pfam" id="PF08447">
    <property type="entry name" value="PAS_3"/>
    <property type="match status" value="1"/>
</dbReference>
<gene>
    <name evidence="8" type="ordered locus">Varpa_4085</name>
</gene>
<dbReference type="Pfam" id="PF00072">
    <property type="entry name" value="Response_reg"/>
    <property type="match status" value="1"/>
</dbReference>
<evidence type="ECO:0000259" key="5">
    <source>
        <dbReference type="PROSITE" id="PS50109"/>
    </source>
</evidence>
<feature type="domain" description="Response regulatory" evidence="6">
    <location>
        <begin position="720"/>
        <end position="836"/>
    </location>
</feature>
<evidence type="ECO:0000256" key="3">
    <source>
        <dbReference type="ARBA" id="ARBA00022553"/>
    </source>
</evidence>
<evidence type="ECO:0000313" key="9">
    <source>
        <dbReference type="Proteomes" id="UP000008917"/>
    </source>
</evidence>
<dbReference type="EC" id="2.7.13.3" evidence="2"/>
<dbReference type="KEGG" id="vpe:Varpa_4085"/>
<dbReference type="RefSeq" id="WP_013542469.1">
    <property type="nucleotide sequence ID" value="NC_014931.1"/>
</dbReference>
<dbReference type="CDD" id="cd12915">
    <property type="entry name" value="PDC2_DGC_like"/>
    <property type="match status" value="1"/>
</dbReference>
<dbReference type="Gene3D" id="3.30.565.10">
    <property type="entry name" value="Histidine kinase-like ATPase, C-terminal domain"/>
    <property type="match status" value="1"/>
</dbReference>
<dbReference type="CDD" id="cd00156">
    <property type="entry name" value="REC"/>
    <property type="match status" value="1"/>
</dbReference>
<sequence>MKSADRLRRRIVAAGVLLIAACIGSAGYDGWRLHQQIMLANERELGNLAKALAEQSLRSMQAVDVVLRDTASWYGAASGDFGPGEVSPGLASRTVGVPQVSVLTVVDAHGMQRHRSRDTSGPLSDVSDRPYFTAQRDSRDTGLFISEPMTTRTEGMPGLVVSRRIDGPNGAFAGVVTAIVTLQHLEGMYSAIQLGDRSSLLLTLSDGTLVVRQPGPTDPAKKLSFPELAALKEGGKVARAVNPMDGRAKLIAAVGVGKRPLILAVMRDEEEALRPWYDEMWSSGIRTVLLILLVVLTIVGLLRQLRRQERGELALRQSEERYAMAMEAANEGHAEWNVAQDSVFVSDKWRALHGVDTSVPLGTSADVLRHVHLHPDDAPHAKVAIDDHLAGRTHAVELEYRVRHAGGDWRWIHARGRCVRDDAGAALRLFGAATDVSDRKLAEADKTRLEARLQQTQRLEALGTLSGGIAHDFNNILGAILGFGEMAQQQAEPGSAMRRHIDRVMQAGARARLLVRRILDFSRSGIAERVPVNMQALVEEVISMLVPTLPPGLRVDARLQSGSAAVVGDGTQLYQVVMNLCTNAVQAMGKVSDEGVVSLRLDRVDIAEKRALLHGDIAAGSYVRLDVGDTGPGISPEVLQRMFDPFFTTKKVGEGTGLGLSVVHGIVADIGGAIDVATGNGRPTVVSVWLPVLQGQAADGGPEQAPLDTVPGCPRGNGEVVMIVDDEQPLLELAEELLASLGYEPVGFGTSERALAAFEADPRRFDAVLTDEMLPGMPGSELARLLRSKRPELPVALVSGNVNVALEQRARDAGVAEVLHKPLGLQELAECLARILAARPPD</sequence>
<evidence type="ECO:0000313" key="8">
    <source>
        <dbReference type="EMBL" id="ADU38257.1"/>
    </source>
</evidence>
<reference evidence="9" key="1">
    <citation type="submission" date="2010-12" db="EMBL/GenBank/DDBJ databases">
        <title>Complete sequence of Variovorax paradoxus EPS.</title>
        <authorList>
            <consortium name="US DOE Joint Genome Institute"/>
            <person name="Lucas S."/>
            <person name="Copeland A."/>
            <person name="Lapidus A."/>
            <person name="Cheng J.-F."/>
            <person name="Goodwin L."/>
            <person name="Pitluck S."/>
            <person name="Teshima H."/>
            <person name="Detter J.C."/>
            <person name="Han C."/>
            <person name="Tapia R."/>
            <person name="Land M."/>
            <person name="Hauser L."/>
            <person name="Kyrpides N."/>
            <person name="Ivanova N."/>
            <person name="Ovchinnikova G."/>
            <person name="Orwin P."/>
            <person name="Han J.-I.G."/>
            <person name="Woyke T."/>
        </authorList>
    </citation>
    <scope>NUCLEOTIDE SEQUENCE [LARGE SCALE GENOMIC DNA]</scope>
    <source>
        <strain evidence="9">EPS</strain>
    </source>
</reference>
<name>E6V622_VARPE</name>
<evidence type="ECO:0000256" key="2">
    <source>
        <dbReference type="ARBA" id="ARBA00012438"/>
    </source>
</evidence>
<dbReference type="SUPFAM" id="SSF52172">
    <property type="entry name" value="CheY-like"/>
    <property type="match status" value="1"/>
</dbReference>
<dbReference type="InterPro" id="IPR001610">
    <property type="entry name" value="PAC"/>
</dbReference>
<protein>
    <recommendedName>
        <fullName evidence="2">histidine kinase</fullName>
        <ecNumber evidence="2">2.7.13.3</ecNumber>
    </recommendedName>
</protein>
<organism evidence="8 9">
    <name type="scientific">Variovorax paradoxus (strain EPS)</name>
    <dbReference type="NCBI Taxonomy" id="595537"/>
    <lineage>
        <taxon>Bacteria</taxon>
        <taxon>Pseudomonadati</taxon>
        <taxon>Pseudomonadota</taxon>
        <taxon>Betaproteobacteria</taxon>
        <taxon>Burkholderiales</taxon>
        <taxon>Comamonadaceae</taxon>
        <taxon>Variovorax</taxon>
    </lineage>
</organism>
<dbReference type="PANTHER" id="PTHR43065:SF42">
    <property type="entry name" value="TWO-COMPONENT SENSOR PPRA"/>
    <property type="match status" value="1"/>
</dbReference>
<proteinExistence type="predicted"/>
<dbReference type="Gene3D" id="1.10.287.130">
    <property type="match status" value="1"/>
</dbReference>
<dbReference type="PANTHER" id="PTHR43065">
    <property type="entry name" value="SENSOR HISTIDINE KINASE"/>
    <property type="match status" value="1"/>
</dbReference>
<evidence type="ECO:0000259" key="6">
    <source>
        <dbReference type="PROSITE" id="PS50110"/>
    </source>
</evidence>
<dbReference type="Proteomes" id="UP000008917">
    <property type="component" value="Chromosome"/>
</dbReference>
<dbReference type="Gene3D" id="3.40.50.2300">
    <property type="match status" value="1"/>
</dbReference>
<evidence type="ECO:0000259" key="7">
    <source>
        <dbReference type="PROSITE" id="PS50113"/>
    </source>
</evidence>
<dbReference type="InterPro" id="IPR011006">
    <property type="entry name" value="CheY-like_superfamily"/>
</dbReference>
<reference evidence="8 9" key="2">
    <citation type="journal article" date="2013" name="Genome Announc.">
        <title>Genome of the Root-Associated Plant Growth-Promoting Bacterium Variovorax paradoxus Strain EPS.</title>
        <authorList>
            <person name="Han J.I."/>
            <person name="Spain J.C."/>
            <person name="Leadbetter J.R."/>
            <person name="Ovchinnikova G."/>
            <person name="Goodwin L.A."/>
            <person name="Han C.S."/>
            <person name="Woyke T."/>
            <person name="Davenport K.W."/>
            <person name="Orwin P.M."/>
        </authorList>
    </citation>
    <scope>NUCLEOTIDE SEQUENCE [LARGE SCALE GENOMIC DNA]</scope>
    <source>
        <strain evidence="8 9">EPS</strain>
    </source>
</reference>
<dbReference type="SMART" id="SM00086">
    <property type="entry name" value="PAC"/>
    <property type="match status" value="1"/>
</dbReference>
<keyword evidence="8" id="KW-0418">Kinase</keyword>
<dbReference type="Pfam" id="PF00512">
    <property type="entry name" value="HisKA"/>
    <property type="match status" value="1"/>
</dbReference>
<dbReference type="SUPFAM" id="SSF47384">
    <property type="entry name" value="Homodimeric domain of signal transducing histidine kinase"/>
    <property type="match status" value="1"/>
</dbReference>
<dbReference type="CDD" id="cd12914">
    <property type="entry name" value="PDC1_DGC_like"/>
    <property type="match status" value="1"/>
</dbReference>
<dbReference type="EMBL" id="CP002417">
    <property type="protein sequence ID" value="ADU38257.1"/>
    <property type="molecule type" value="Genomic_DNA"/>
</dbReference>
<dbReference type="SUPFAM" id="SSF55785">
    <property type="entry name" value="PYP-like sensor domain (PAS domain)"/>
    <property type="match status" value="1"/>
</dbReference>
<dbReference type="InterPro" id="IPR036097">
    <property type="entry name" value="HisK_dim/P_sf"/>
</dbReference>
<dbReference type="AlphaFoldDB" id="E6V622"/>
<feature type="domain" description="Histidine kinase" evidence="5">
    <location>
        <begin position="468"/>
        <end position="694"/>
    </location>
</feature>
<dbReference type="SMART" id="SM00387">
    <property type="entry name" value="HATPase_c"/>
    <property type="match status" value="1"/>
</dbReference>
<evidence type="ECO:0000256" key="4">
    <source>
        <dbReference type="PROSITE-ProRule" id="PRU00169"/>
    </source>
</evidence>
<dbReference type="PROSITE" id="PS50110">
    <property type="entry name" value="RESPONSE_REGULATORY"/>
    <property type="match status" value="1"/>
</dbReference>
<dbReference type="InterPro" id="IPR000014">
    <property type="entry name" value="PAS"/>
</dbReference>
<dbReference type="InterPro" id="IPR000700">
    <property type="entry name" value="PAS-assoc_C"/>
</dbReference>
<dbReference type="STRING" id="595537.Varpa_4085"/>
<dbReference type="HOGENOM" id="CLU_000445_114_21_4"/>
<dbReference type="Pfam" id="PF02518">
    <property type="entry name" value="HATPase_c"/>
    <property type="match status" value="1"/>
</dbReference>
<dbReference type="Gene3D" id="3.30.450.20">
    <property type="entry name" value="PAS domain"/>
    <property type="match status" value="3"/>
</dbReference>
<dbReference type="PROSITE" id="PS50109">
    <property type="entry name" value="HIS_KIN"/>
    <property type="match status" value="1"/>
</dbReference>
<dbReference type="eggNOG" id="COG4191">
    <property type="taxonomic scope" value="Bacteria"/>
</dbReference>
<dbReference type="SMART" id="SM00448">
    <property type="entry name" value="REC"/>
    <property type="match status" value="1"/>
</dbReference>
<dbReference type="InterPro" id="IPR001789">
    <property type="entry name" value="Sig_transdc_resp-reg_receiver"/>
</dbReference>
<dbReference type="SUPFAM" id="SSF55874">
    <property type="entry name" value="ATPase domain of HSP90 chaperone/DNA topoisomerase II/histidine kinase"/>
    <property type="match status" value="1"/>
</dbReference>
<dbReference type="InterPro" id="IPR003661">
    <property type="entry name" value="HisK_dim/P_dom"/>
</dbReference>
<dbReference type="NCBIfam" id="TIGR00229">
    <property type="entry name" value="sensory_box"/>
    <property type="match status" value="1"/>
</dbReference>
<feature type="domain" description="PAC" evidence="7">
    <location>
        <begin position="396"/>
        <end position="448"/>
    </location>
</feature>
<dbReference type="InterPro" id="IPR004358">
    <property type="entry name" value="Sig_transdc_His_kin-like_C"/>
</dbReference>
<dbReference type="InterPro" id="IPR003594">
    <property type="entry name" value="HATPase_dom"/>
</dbReference>
<dbReference type="CDD" id="cd00130">
    <property type="entry name" value="PAS"/>
    <property type="match status" value="1"/>
</dbReference>
<keyword evidence="3 4" id="KW-0597">Phosphoprotein</keyword>
<dbReference type="PROSITE" id="PS50113">
    <property type="entry name" value="PAC"/>
    <property type="match status" value="1"/>
</dbReference>
<dbReference type="PROSITE" id="PS51257">
    <property type="entry name" value="PROKAR_LIPOPROTEIN"/>
    <property type="match status" value="1"/>
</dbReference>
<dbReference type="CDD" id="cd00082">
    <property type="entry name" value="HisKA"/>
    <property type="match status" value="1"/>
</dbReference>
<dbReference type="InterPro" id="IPR036890">
    <property type="entry name" value="HATPase_C_sf"/>
</dbReference>
<evidence type="ECO:0000256" key="1">
    <source>
        <dbReference type="ARBA" id="ARBA00000085"/>
    </source>
</evidence>
<comment type="catalytic activity">
    <reaction evidence="1">
        <text>ATP + protein L-histidine = ADP + protein N-phospho-L-histidine.</text>
        <dbReference type="EC" id="2.7.13.3"/>
    </reaction>
</comment>
<accession>E6V622</accession>
<keyword evidence="8" id="KW-0808">Transferase</keyword>
<dbReference type="InterPro" id="IPR013655">
    <property type="entry name" value="PAS_fold_3"/>
</dbReference>
<dbReference type="InterPro" id="IPR005467">
    <property type="entry name" value="His_kinase_dom"/>
</dbReference>
<dbReference type="GO" id="GO:0000155">
    <property type="term" value="F:phosphorelay sensor kinase activity"/>
    <property type="evidence" value="ECO:0007669"/>
    <property type="project" value="InterPro"/>
</dbReference>
<dbReference type="PRINTS" id="PR00344">
    <property type="entry name" value="BCTRLSENSOR"/>
</dbReference>
<dbReference type="InterPro" id="IPR035965">
    <property type="entry name" value="PAS-like_dom_sf"/>
</dbReference>
<dbReference type="SMART" id="SM00388">
    <property type="entry name" value="HisKA"/>
    <property type="match status" value="1"/>
</dbReference>
<feature type="modified residue" description="4-aspartylphosphate" evidence="4">
    <location>
        <position position="771"/>
    </location>
</feature>